<evidence type="ECO:0000313" key="2">
    <source>
        <dbReference type="Proteomes" id="UP000095282"/>
    </source>
</evidence>
<dbReference type="InterPro" id="IPR045068">
    <property type="entry name" value="BACURD1-3"/>
</dbReference>
<dbReference type="InterPro" id="IPR011333">
    <property type="entry name" value="SKP1/BTB/POZ_sf"/>
</dbReference>
<dbReference type="PANTHER" id="PTHR11145:SF19">
    <property type="entry name" value="BTB DOMAIN-CONTAINING PROTEIN-RELATED"/>
    <property type="match status" value="1"/>
</dbReference>
<dbReference type="InterPro" id="IPR003131">
    <property type="entry name" value="T1-type_BTB"/>
</dbReference>
<keyword evidence="2" id="KW-1185">Reference proteome</keyword>
<name>A0A1I7TCJ6_9PELO</name>
<dbReference type="WBParaSite" id="Csp11.Scaffold581.g4580.t1">
    <property type="protein sequence ID" value="Csp11.Scaffold581.g4580.t1"/>
    <property type="gene ID" value="Csp11.Scaffold581.g4580"/>
</dbReference>
<dbReference type="Proteomes" id="UP000095282">
    <property type="component" value="Unplaced"/>
</dbReference>
<dbReference type="GO" id="GO:0051260">
    <property type="term" value="P:protein homooligomerization"/>
    <property type="evidence" value="ECO:0007669"/>
    <property type="project" value="InterPro"/>
</dbReference>
<dbReference type="SMART" id="SM00225">
    <property type="entry name" value="BTB"/>
    <property type="match status" value="1"/>
</dbReference>
<dbReference type="InterPro" id="IPR000210">
    <property type="entry name" value="BTB/POZ_dom"/>
</dbReference>
<sequence length="213" mass="25362">MACDMETVKLNVGGTIFQTRRVTLTRMPSSFIEYPLQPDKNGAFFIDRSPKHFEKILNFMRDFDVDLPNSQQEIQEILKEAHVFKVERLIKLCEEKLRFRFIENDFHQVQIIKNSEKPVIIIYYKIDQWDMVFGKPMANSDSAEYALEQFQKLFDIYFKPNKDDVTNWSYSIHDNVFNNCSEPQPFNAKDFKNELKSKITSYFDEKKLAHLLY</sequence>
<accession>A0A1I7TCJ6</accession>
<dbReference type="STRING" id="1561998.A0A1I7TCJ6"/>
<organism evidence="2 3">
    <name type="scientific">Caenorhabditis tropicalis</name>
    <dbReference type="NCBI Taxonomy" id="1561998"/>
    <lineage>
        <taxon>Eukaryota</taxon>
        <taxon>Metazoa</taxon>
        <taxon>Ecdysozoa</taxon>
        <taxon>Nematoda</taxon>
        <taxon>Chromadorea</taxon>
        <taxon>Rhabditida</taxon>
        <taxon>Rhabditina</taxon>
        <taxon>Rhabditomorpha</taxon>
        <taxon>Rhabditoidea</taxon>
        <taxon>Rhabditidae</taxon>
        <taxon>Peloderinae</taxon>
        <taxon>Caenorhabditis</taxon>
    </lineage>
</organism>
<dbReference type="Gene3D" id="3.30.710.10">
    <property type="entry name" value="Potassium Channel Kv1.1, Chain A"/>
    <property type="match status" value="1"/>
</dbReference>
<dbReference type="AlphaFoldDB" id="A0A1I7TCJ6"/>
<feature type="domain" description="BTB" evidence="1">
    <location>
        <begin position="6"/>
        <end position="69"/>
    </location>
</feature>
<evidence type="ECO:0000313" key="3">
    <source>
        <dbReference type="WBParaSite" id="Csp11.Scaffold581.g4580.t1"/>
    </source>
</evidence>
<dbReference type="PROSITE" id="PS50097">
    <property type="entry name" value="BTB"/>
    <property type="match status" value="1"/>
</dbReference>
<proteinExistence type="predicted"/>
<protein>
    <submittedName>
        <fullName evidence="3">BTB domain-containing protein</fullName>
    </submittedName>
</protein>
<evidence type="ECO:0000259" key="1">
    <source>
        <dbReference type="PROSITE" id="PS50097"/>
    </source>
</evidence>
<reference evidence="3" key="1">
    <citation type="submission" date="2016-11" db="UniProtKB">
        <authorList>
            <consortium name="WormBaseParasite"/>
        </authorList>
    </citation>
    <scope>IDENTIFICATION</scope>
</reference>
<dbReference type="eggNOG" id="KOG2716">
    <property type="taxonomic scope" value="Eukaryota"/>
</dbReference>
<dbReference type="Pfam" id="PF02214">
    <property type="entry name" value="BTB_2"/>
    <property type="match status" value="1"/>
</dbReference>
<dbReference type="SUPFAM" id="SSF54695">
    <property type="entry name" value="POZ domain"/>
    <property type="match status" value="1"/>
</dbReference>
<dbReference type="CDD" id="cd18316">
    <property type="entry name" value="BTB_POZ_KCTD-like"/>
    <property type="match status" value="1"/>
</dbReference>
<dbReference type="PANTHER" id="PTHR11145">
    <property type="entry name" value="BTB/POZ DOMAIN-CONTAINING ADAPTER FOR CUL3-MEDIATED RHOA DEGRADATION PROTEIN FAMILY MEMBER"/>
    <property type="match status" value="1"/>
</dbReference>